<proteinExistence type="predicted"/>
<organism evidence="2 3">
    <name type="scientific">Lactuca sativa</name>
    <name type="common">Garden lettuce</name>
    <dbReference type="NCBI Taxonomy" id="4236"/>
    <lineage>
        <taxon>Eukaryota</taxon>
        <taxon>Viridiplantae</taxon>
        <taxon>Streptophyta</taxon>
        <taxon>Embryophyta</taxon>
        <taxon>Tracheophyta</taxon>
        <taxon>Spermatophyta</taxon>
        <taxon>Magnoliopsida</taxon>
        <taxon>eudicotyledons</taxon>
        <taxon>Gunneridae</taxon>
        <taxon>Pentapetalae</taxon>
        <taxon>asterids</taxon>
        <taxon>campanulids</taxon>
        <taxon>Asterales</taxon>
        <taxon>Asteraceae</taxon>
        <taxon>Cichorioideae</taxon>
        <taxon>Cichorieae</taxon>
        <taxon>Lactucinae</taxon>
        <taxon>Lactuca</taxon>
    </lineage>
</organism>
<feature type="transmembrane region" description="Helical" evidence="1">
    <location>
        <begin position="96"/>
        <end position="114"/>
    </location>
</feature>
<protein>
    <submittedName>
        <fullName evidence="2">Uncharacterized protein</fullName>
    </submittedName>
</protein>
<dbReference type="EMBL" id="NBSK02000005">
    <property type="protein sequence ID" value="KAJ0202503.1"/>
    <property type="molecule type" value="Genomic_DNA"/>
</dbReference>
<evidence type="ECO:0000313" key="2">
    <source>
        <dbReference type="EMBL" id="KAJ0202503.1"/>
    </source>
</evidence>
<dbReference type="AlphaFoldDB" id="A0A9R1VCK9"/>
<name>A0A9R1VCK9_LACSA</name>
<dbReference type="PANTHER" id="PTHR46225:SF19">
    <property type="entry name" value="RING-TYPE DOMAIN-CONTAINING PROTEIN"/>
    <property type="match status" value="1"/>
</dbReference>
<gene>
    <name evidence="2" type="ORF">LSAT_V11C500234730</name>
</gene>
<evidence type="ECO:0000256" key="1">
    <source>
        <dbReference type="SAM" id="Phobius"/>
    </source>
</evidence>
<dbReference type="Proteomes" id="UP000235145">
    <property type="component" value="Unassembled WGS sequence"/>
</dbReference>
<reference evidence="2 3" key="1">
    <citation type="journal article" date="2017" name="Nat. Commun.">
        <title>Genome assembly with in vitro proximity ligation data and whole-genome triplication in lettuce.</title>
        <authorList>
            <person name="Reyes-Chin-Wo S."/>
            <person name="Wang Z."/>
            <person name="Yang X."/>
            <person name="Kozik A."/>
            <person name="Arikit S."/>
            <person name="Song C."/>
            <person name="Xia L."/>
            <person name="Froenicke L."/>
            <person name="Lavelle D.O."/>
            <person name="Truco M.J."/>
            <person name="Xia R."/>
            <person name="Zhu S."/>
            <person name="Xu C."/>
            <person name="Xu H."/>
            <person name="Xu X."/>
            <person name="Cox K."/>
            <person name="Korf I."/>
            <person name="Meyers B.C."/>
            <person name="Michelmore R.W."/>
        </authorList>
    </citation>
    <scope>NUCLEOTIDE SEQUENCE [LARGE SCALE GENOMIC DNA]</scope>
    <source>
        <strain evidence="3">cv. Salinas</strain>
        <tissue evidence="2">Seedlings</tissue>
    </source>
</reference>
<keyword evidence="1" id="KW-0812">Transmembrane</keyword>
<comment type="caution">
    <text evidence="2">The sequence shown here is derived from an EMBL/GenBank/DDBJ whole genome shotgun (WGS) entry which is preliminary data.</text>
</comment>
<keyword evidence="1" id="KW-1133">Transmembrane helix</keyword>
<keyword evidence="1" id="KW-0472">Membrane</keyword>
<evidence type="ECO:0000313" key="3">
    <source>
        <dbReference type="Proteomes" id="UP000235145"/>
    </source>
</evidence>
<keyword evidence="3" id="KW-1185">Reference proteome</keyword>
<sequence length="208" mass="23503">MDFNLDKLLMSLLSYLFHNMKTHKTLCLFGLLDMSSGVLHFCPCYTGNIFTGIKLLGNEKQTRQSTTTTTSSDAWNCLNVVGSNVRVNMLVDHFKMVVDCFFVVWFVVGNVWIFGEQSYSVDAPNLYRLSIVFLAISCIGYAMPFILCGMICCCFPCIVFILGIREDMNQIIGATSVESDISSNTWHATKIMHKSLQDTVQMKNHVKF</sequence>
<dbReference type="PANTHER" id="PTHR46225">
    <property type="entry name" value="C3H4 TYPE ZINC FINGER PROTEIN"/>
    <property type="match status" value="1"/>
</dbReference>
<feature type="transmembrane region" description="Helical" evidence="1">
    <location>
        <begin position="134"/>
        <end position="162"/>
    </location>
</feature>
<accession>A0A9R1VCK9</accession>